<proteinExistence type="predicted"/>
<sequence>MIPPSFIQSELDLARAQIEKLKAEIEFERRMRKKAESTKKKLEKEVVEEKKKRQALACLCQELSEEVESEKVAMDRMKRDMEEERKMMKIVEKWREERVQMKLEEARILMEKKMEREFGEGEDKVVLKQKRGGDMFGIPDLIVDTCGNSSCNNSSGESKVRSTSQRRGSPEAVNPHIRRGIKGFVEEFPRAVRSVGSRGRQSGSNLECQRAQLRLLLRHKNPVGLGVAGPDNLNLVL</sequence>
<dbReference type="Proteomes" id="UP001234297">
    <property type="component" value="Chromosome 1"/>
</dbReference>
<protein>
    <submittedName>
        <fullName evidence="1">Uncharacterized protein</fullName>
    </submittedName>
</protein>
<dbReference type="EMBL" id="CM056809">
    <property type="protein sequence ID" value="KAJ8650239.1"/>
    <property type="molecule type" value="Genomic_DNA"/>
</dbReference>
<evidence type="ECO:0000313" key="1">
    <source>
        <dbReference type="EMBL" id="KAJ8650239.1"/>
    </source>
</evidence>
<comment type="caution">
    <text evidence="1">The sequence shown here is derived from an EMBL/GenBank/DDBJ whole genome shotgun (WGS) entry which is preliminary data.</text>
</comment>
<name>A0ACC2MWZ5_PERAE</name>
<evidence type="ECO:0000313" key="2">
    <source>
        <dbReference type="Proteomes" id="UP001234297"/>
    </source>
</evidence>
<gene>
    <name evidence="1" type="ORF">MRB53_003262</name>
</gene>
<accession>A0ACC2MWZ5</accession>
<keyword evidence="2" id="KW-1185">Reference proteome</keyword>
<reference evidence="1 2" key="1">
    <citation type="journal article" date="2022" name="Hortic Res">
        <title>A haplotype resolved chromosomal level avocado genome allows analysis of novel avocado genes.</title>
        <authorList>
            <person name="Nath O."/>
            <person name="Fletcher S.J."/>
            <person name="Hayward A."/>
            <person name="Shaw L.M."/>
            <person name="Masouleh A.K."/>
            <person name="Furtado A."/>
            <person name="Henry R.J."/>
            <person name="Mitter N."/>
        </authorList>
    </citation>
    <scope>NUCLEOTIDE SEQUENCE [LARGE SCALE GENOMIC DNA]</scope>
    <source>
        <strain evidence="2">cv. Hass</strain>
    </source>
</reference>
<organism evidence="1 2">
    <name type="scientific">Persea americana</name>
    <name type="common">Avocado</name>
    <dbReference type="NCBI Taxonomy" id="3435"/>
    <lineage>
        <taxon>Eukaryota</taxon>
        <taxon>Viridiplantae</taxon>
        <taxon>Streptophyta</taxon>
        <taxon>Embryophyta</taxon>
        <taxon>Tracheophyta</taxon>
        <taxon>Spermatophyta</taxon>
        <taxon>Magnoliopsida</taxon>
        <taxon>Magnoliidae</taxon>
        <taxon>Laurales</taxon>
        <taxon>Lauraceae</taxon>
        <taxon>Persea</taxon>
    </lineage>
</organism>